<keyword evidence="2 7" id="KW-0812">Transmembrane</keyword>
<dbReference type="GO" id="GO:0009734">
    <property type="term" value="P:auxin-activated signaling pathway"/>
    <property type="evidence" value="ECO:0007669"/>
    <property type="project" value="UniProtKB-KW"/>
</dbReference>
<feature type="region of interest" description="Disordered" evidence="6">
    <location>
        <begin position="1"/>
        <end position="188"/>
    </location>
</feature>
<feature type="transmembrane region" description="Helical" evidence="7">
    <location>
        <begin position="418"/>
        <end position="437"/>
    </location>
</feature>
<dbReference type="GO" id="GO:0016020">
    <property type="term" value="C:membrane"/>
    <property type="evidence" value="ECO:0007669"/>
    <property type="project" value="UniProtKB-SubCell"/>
</dbReference>
<dbReference type="AlphaFoldDB" id="A0A8J5LW53"/>
<dbReference type="GO" id="GO:0080162">
    <property type="term" value="P:endoplasmic reticulum to cytosol auxin transport"/>
    <property type="evidence" value="ECO:0007669"/>
    <property type="project" value="InterPro"/>
</dbReference>
<keyword evidence="5" id="KW-0927">Auxin signaling pathway</keyword>
<dbReference type="Pfam" id="PF03547">
    <property type="entry name" value="Mem_trans"/>
    <property type="match status" value="1"/>
</dbReference>
<comment type="caution">
    <text evidence="8">The sequence shown here is derived from an EMBL/GenBank/DDBJ whole genome shotgun (WGS) entry which is preliminary data.</text>
</comment>
<evidence type="ECO:0000256" key="6">
    <source>
        <dbReference type="SAM" id="MobiDB-lite"/>
    </source>
</evidence>
<dbReference type="InterPro" id="IPR004776">
    <property type="entry name" value="Mem_transp_PIN-like"/>
</dbReference>
<evidence type="ECO:0000313" key="9">
    <source>
        <dbReference type="Proteomes" id="UP000734854"/>
    </source>
</evidence>
<evidence type="ECO:0000256" key="1">
    <source>
        <dbReference type="ARBA" id="ARBA00004141"/>
    </source>
</evidence>
<dbReference type="Proteomes" id="UP000734854">
    <property type="component" value="Unassembled WGS sequence"/>
</dbReference>
<comment type="subcellular location">
    <subcellularLocation>
        <location evidence="1">Membrane</location>
        <topology evidence="1">Multi-pass membrane protein</topology>
    </subcellularLocation>
</comment>
<evidence type="ECO:0000256" key="5">
    <source>
        <dbReference type="ARBA" id="ARBA00023294"/>
    </source>
</evidence>
<organism evidence="8 9">
    <name type="scientific">Zingiber officinale</name>
    <name type="common">Ginger</name>
    <name type="synonym">Amomum zingiber</name>
    <dbReference type="NCBI Taxonomy" id="94328"/>
    <lineage>
        <taxon>Eukaryota</taxon>
        <taxon>Viridiplantae</taxon>
        <taxon>Streptophyta</taxon>
        <taxon>Embryophyta</taxon>
        <taxon>Tracheophyta</taxon>
        <taxon>Spermatophyta</taxon>
        <taxon>Magnoliopsida</taxon>
        <taxon>Liliopsida</taxon>
        <taxon>Zingiberales</taxon>
        <taxon>Zingiberaceae</taxon>
        <taxon>Zingiber</taxon>
    </lineage>
</organism>
<feature type="compositionally biased region" description="Pro residues" evidence="6">
    <location>
        <begin position="295"/>
        <end position="305"/>
    </location>
</feature>
<keyword evidence="4 7" id="KW-0472">Membrane</keyword>
<keyword evidence="3 7" id="KW-1133">Transmembrane helix</keyword>
<feature type="region of interest" description="Disordered" evidence="6">
    <location>
        <begin position="233"/>
        <end position="364"/>
    </location>
</feature>
<feature type="compositionally biased region" description="Polar residues" evidence="6">
    <location>
        <begin position="88"/>
        <end position="102"/>
    </location>
</feature>
<feature type="transmembrane region" description="Helical" evidence="7">
    <location>
        <begin position="518"/>
        <end position="540"/>
    </location>
</feature>
<feature type="compositionally biased region" description="Polar residues" evidence="6">
    <location>
        <begin position="262"/>
        <end position="293"/>
    </location>
</feature>
<evidence type="ECO:0000256" key="7">
    <source>
        <dbReference type="SAM" id="Phobius"/>
    </source>
</evidence>
<protein>
    <submittedName>
        <fullName evidence="8">Uncharacterized protein</fullName>
    </submittedName>
</protein>
<feature type="transmembrane region" description="Helical" evidence="7">
    <location>
        <begin position="476"/>
        <end position="498"/>
    </location>
</feature>
<dbReference type="EMBL" id="JACMSC010000001">
    <property type="protein sequence ID" value="KAG6537618.1"/>
    <property type="molecule type" value="Genomic_DNA"/>
</dbReference>
<proteinExistence type="predicted"/>
<reference evidence="8 9" key="1">
    <citation type="submission" date="2020-08" db="EMBL/GenBank/DDBJ databases">
        <title>Plant Genome Project.</title>
        <authorList>
            <person name="Zhang R.-G."/>
        </authorList>
    </citation>
    <scope>NUCLEOTIDE SEQUENCE [LARGE SCALE GENOMIC DNA]</scope>
    <source>
        <tissue evidence="8">Rhizome</tissue>
    </source>
</reference>
<sequence>MKVPVGGLSKNGSGDLTRDESGDLTRNGSGDLTRDGSKGLTRNGSRDLTRDGSGGLSRNIFGDLTRDRSGGLTRNGSGDLMRDGSGGLTRNESGDLTRNGSGDLTKDGSRGLSKNGSGGLTKNGSGDLTRDGSGGLTKNGSGDLSRDESRGLSRNGSGGLYRNKSGDLTRNRHPGPGIPDQASPPSDMEIQCQGHIILDRRGLSHLAPLPIGATTLITHRSIAPATPCVHLATESSRHAPPMPPVRRPRASSEESDSDEQPLAQQTKRQLVGPSLTSEAPTATPSSRLASTSVPDPHPLSTPVRPPRPRAEAERGKTPAVQEEIDLGRQHKSCTLAKPSPRLTTSSPPDPSTHPELAPSSSSPPAPPGVLVENAFVLFLLAFESVEVDRWILIWGLLSRWKPIKIRLQLDIVHAMASLGNGFLNLRLPIIGILWYIVGKLKLKQIFQPPIIASALAIIIGAIPFLKNFILTDDAPLFFFTDSCLILGEAMIPCILLALGGNLVDGFGPGSKRLGLRTTAAIIFGRLVLVPPIGLGIITIADKLGLFPRGDKMEKIMTIPRKEKKREARREEKAQGV</sequence>
<dbReference type="PANTHER" id="PTHR31419:SF1">
    <property type="entry name" value="PROTEIN PIN-LIKES 6"/>
    <property type="match status" value="1"/>
</dbReference>
<evidence type="ECO:0000256" key="2">
    <source>
        <dbReference type="ARBA" id="ARBA00022692"/>
    </source>
</evidence>
<dbReference type="PANTHER" id="PTHR31419">
    <property type="entry name" value="PROTEIN PIN-LIKES 2"/>
    <property type="match status" value="1"/>
</dbReference>
<dbReference type="InterPro" id="IPR039305">
    <property type="entry name" value="PILS2/6"/>
</dbReference>
<keyword evidence="9" id="KW-1185">Reference proteome</keyword>
<evidence type="ECO:0000256" key="3">
    <source>
        <dbReference type="ARBA" id="ARBA00022989"/>
    </source>
</evidence>
<gene>
    <name evidence="8" type="ORF">ZIOFF_002713</name>
</gene>
<feature type="transmembrane region" description="Helical" evidence="7">
    <location>
        <begin position="449"/>
        <end position="469"/>
    </location>
</feature>
<evidence type="ECO:0000256" key="4">
    <source>
        <dbReference type="ARBA" id="ARBA00023136"/>
    </source>
</evidence>
<accession>A0A8J5LW53</accession>
<evidence type="ECO:0000313" key="8">
    <source>
        <dbReference type="EMBL" id="KAG6537618.1"/>
    </source>
</evidence>
<name>A0A8J5LW53_ZINOF</name>